<dbReference type="PANTHER" id="PTHR21015">
    <property type="entry name" value="UDP-N-ACETYLGLUCOSAMINE--N-ACETYLMURAMYL-(PENTAPEPTIDE) PYROPHOSPHORYL-UNDECAPRENOL N-ACETYLGLUCOSAMINE TRANSFERASE 1"/>
    <property type="match status" value="1"/>
</dbReference>
<dbReference type="EMBL" id="BJNG01000011">
    <property type="protein sequence ID" value="GEC18903.1"/>
    <property type="molecule type" value="Genomic_DNA"/>
</dbReference>
<dbReference type="Proteomes" id="UP000320338">
    <property type="component" value="Unassembled WGS sequence"/>
</dbReference>
<gene>
    <name evidence="2" type="ORF">PHY01_11860</name>
</gene>
<protein>
    <recommendedName>
        <fullName evidence="1">Glycosyl transferase family 28 C-terminal domain-containing protein</fullName>
    </recommendedName>
</protein>
<accession>A0A4Y3WJ85</accession>
<dbReference type="AlphaFoldDB" id="A0A4Y3WJ85"/>
<evidence type="ECO:0000313" key="2">
    <source>
        <dbReference type="EMBL" id="GEC18903.1"/>
    </source>
</evidence>
<evidence type="ECO:0000259" key="1">
    <source>
        <dbReference type="Pfam" id="PF04101"/>
    </source>
</evidence>
<evidence type="ECO:0000313" key="3">
    <source>
        <dbReference type="Proteomes" id="UP000320338"/>
    </source>
</evidence>
<feature type="domain" description="Glycosyl transferase family 28 C-terminal" evidence="1">
    <location>
        <begin position="229"/>
        <end position="278"/>
    </location>
</feature>
<organism evidence="2 3">
    <name type="scientific">Pseudonocardia hydrocarbonoxydans</name>
    <dbReference type="NCBI Taxonomy" id="76726"/>
    <lineage>
        <taxon>Bacteria</taxon>
        <taxon>Bacillati</taxon>
        <taxon>Actinomycetota</taxon>
        <taxon>Actinomycetes</taxon>
        <taxon>Pseudonocardiales</taxon>
        <taxon>Pseudonocardiaceae</taxon>
        <taxon>Pseudonocardia</taxon>
    </lineage>
</organism>
<dbReference type="OrthoDB" id="9809594at2"/>
<dbReference type="SUPFAM" id="SSF53756">
    <property type="entry name" value="UDP-Glycosyltransferase/glycogen phosphorylase"/>
    <property type="match status" value="1"/>
</dbReference>
<name>A0A4Y3WJ85_9PSEU</name>
<dbReference type="GO" id="GO:0016758">
    <property type="term" value="F:hexosyltransferase activity"/>
    <property type="evidence" value="ECO:0007669"/>
    <property type="project" value="InterPro"/>
</dbReference>
<proteinExistence type="predicted"/>
<dbReference type="RefSeq" id="WP_141277505.1">
    <property type="nucleotide sequence ID" value="NZ_BAAARZ010000011.1"/>
</dbReference>
<keyword evidence="3" id="KW-1185">Reference proteome</keyword>
<sequence length="325" mass="33832">MIAYYVHHQGSGHLHRAASIAAATGTPVVGLSSRPRPAGWAGRWVELPGDDGGETRDVTAGGTLHWVPRRHPGLRARMRAISEVVAAARLVVVDVSVEVALLARLHGVPVVVMAQPGERTDRAHRTAYDLAERLLAPWPPRPSDWPAAWEDKTVHLGTLSRFDARPVPPPGDPCRVLVLWGAGGLDVTADQLCAAAAATPDRHWVVAGPAGAGGPPNLTWLGWVEDVWAELSAAGTVVTHAGQNALAEVAAARRPAVVVPQRRPHGEQVTTARALAGVAATVGTWPEPGAWPALLAAVPDGSGWAAWSSGTAATRAAALLDGLAA</sequence>
<reference evidence="2 3" key="1">
    <citation type="submission" date="2019-06" db="EMBL/GenBank/DDBJ databases">
        <title>Whole genome shotgun sequence of Pseudonocardia hydrocarbonoxydans NBRC 14498.</title>
        <authorList>
            <person name="Hosoyama A."/>
            <person name="Uohara A."/>
            <person name="Ohji S."/>
            <person name="Ichikawa N."/>
        </authorList>
    </citation>
    <scope>NUCLEOTIDE SEQUENCE [LARGE SCALE GENOMIC DNA]</scope>
    <source>
        <strain evidence="2 3">NBRC 14498</strain>
    </source>
</reference>
<dbReference type="Pfam" id="PF04101">
    <property type="entry name" value="Glyco_tran_28_C"/>
    <property type="match status" value="1"/>
</dbReference>
<comment type="caution">
    <text evidence="2">The sequence shown here is derived from an EMBL/GenBank/DDBJ whole genome shotgun (WGS) entry which is preliminary data.</text>
</comment>
<dbReference type="Gene3D" id="3.40.50.2000">
    <property type="entry name" value="Glycogen Phosphorylase B"/>
    <property type="match status" value="1"/>
</dbReference>
<dbReference type="InterPro" id="IPR007235">
    <property type="entry name" value="Glyco_trans_28_C"/>
</dbReference>
<dbReference type="PANTHER" id="PTHR21015:SF22">
    <property type="entry name" value="GLYCOSYLTRANSFERASE"/>
    <property type="match status" value="1"/>
</dbReference>